<dbReference type="Proteomes" id="UP001328107">
    <property type="component" value="Unassembled WGS sequence"/>
</dbReference>
<protein>
    <submittedName>
        <fullName evidence="1">Uncharacterized protein</fullName>
    </submittedName>
</protein>
<gene>
    <name evidence="1" type="ORF">PMAYCL1PPCAC_27065</name>
</gene>
<reference evidence="2" key="1">
    <citation type="submission" date="2022-10" db="EMBL/GenBank/DDBJ databases">
        <title>Genome assembly of Pristionchus species.</title>
        <authorList>
            <person name="Yoshida K."/>
            <person name="Sommer R.J."/>
        </authorList>
    </citation>
    <scope>NUCLEOTIDE SEQUENCE [LARGE SCALE GENOMIC DNA]</scope>
    <source>
        <strain evidence="2">RS5460</strain>
    </source>
</reference>
<evidence type="ECO:0000313" key="2">
    <source>
        <dbReference type="Proteomes" id="UP001328107"/>
    </source>
</evidence>
<proteinExistence type="predicted"/>
<keyword evidence="2" id="KW-1185">Reference proteome</keyword>
<organism evidence="1 2">
    <name type="scientific">Pristionchus mayeri</name>
    <dbReference type="NCBI Taxonomy" id="1317129"/>
    <lineage>
        <taxon>Eukaryota</taxon>
        <taxon>Metazoa</taxon>
        <taxon>Ecdysozoa</taxon>
        <taxon>Nematoda</taxon>
        <taxon>Chromadorea</taxon>
        <taxon>Rhabditida</taxon>
        <taxon>Rhabditina</taxon>
        <taxon>Diplogasteromorpha</taxon>
        <taxon>Diplogasteroidea</taxon>
        <taxon>Neodiplogasteridae</taxon>
        <taxon>Pristionchus</taxon>
    </lineage>
</organism>
<feature type="non-terminal residue" evidence="1">
    <location>
        <position position="1"/>
    </location>
</feature>
<dbReference type="EMBL" id="BTRK01000006">
    <property type="protein sequence ID" value="GMR56870.1"/>
    <property type="molecule type" value="Genomic_DNA"/>
</dbReference>
<comment type="caution">
    <text evidence="1">The sequence shown here is derived from an EMBL/GenBank/DDBJ whole genome shotgun (WGS) entry which is preliminary data.</text>
</comment>
<sequence>SLSESKGIESARRLQVVAPLTLREDRAEMVLRSLSQDVLCCALAKNMEQCIVRAASQARA</sequence>
<dbReference type="AlphaFoldDB" id="A0AAN5D6E1"/>
<name>A0AAN5D6E1_9BILA</name>
<evidence type="ECO:0000313" key="1">
    <source>
        <dbReference type="EMBL" id="GMR56870.1"/>
    </source>
</evidence>
<accession>A0AAN5D6E1</accession>